<sequence>MSNGRVPQLFGLKERRAGQALRKVESLDMERQDLEAQVKVASSVDFSRKTGNEPVKGTEHAPESQASTAASAPNRQRFPASSSQNSLPDTEKGESGRLHPRRHRHVPYHKHPLVVEMLRAAASSDSPYPRHAAYDYVRVLPRLDPAEEAIVVILGKNVPYHQYEREISLRFILFVLHVVALSQREKYRLVYVHRQDSGVSGPGLLWLLRSFRRMPRRAHRLLSCLVVVNAGLQLHLSRWTILPFIDFRMWRRLRFGGVLDDLRLEDHPHIMPLLQFPKRKQRERIFSFKSLSPRSLDTRRSPEAEAEVELVANHRVSAPDGNAAIQPSSELSALPEASHPSGTTAIASAA</sequence>
<organism evidence="3 4">
    <name type="scientific">Cyanidioschyzon merolae (strain NIES-3377 / 10D)</name>
    <name type="common">Unicellular red alga</name>
    <dbReference type="NCBI Taxonomy" id="280699"/>
    <lineage>
        <taxon>Eukaryota</taxon>
        <taxon>Rhodophyta</taxon>
        <taxon>Bangiophyceae</taxon>
        <taxon>Cyanidiales</taxon>
        <taxon>Cyanidiaceae</taxon>
        <taxon>Cyanidioschyzon</taxon>
    </lineage>
</organism>
<dbReference type="KEGG" id="cme:CYME_CME133C"/>
<dbReference type="Gene3D" id="3.40.525.10">
    <property type="entry name" value="CRAL-TRIO lipid binding domain"/>
    <property type="match status" value="1"/>
</dbReference>
<feature type="region of interest" description="Disordered" evidence="1">
    <location>
        <begin position="38"/>
        <end position="106"/>
    </location>
</feature>
<proteinExistence type="predicted"/>
<dbReference type="Gramene" id="CME133CT">
    <property type="protein sequence ID" value="CME133CT"/>
    <property type="gene ID" value="CME133C"/>
</dbReference>
<protein>
    <recommendedName>
        <fullName evidence="2">CRAL-TRIO domain-containing protein</fullName>
    </recommendedName>
</protein>
<gene>
    <name evidence="3" type="ORF">CYME_CME133C</name>
</gene>
<dbReference type="AlphaFoldDB" id="M1V4G7"/>
<evidence type="ECO:0000256" key="1">
    <source>
        <dbReference type="SAM" id="MobiDB-lite"/>
    </source>
</evidence>
<accession>M1V4G7</accession>
<dbReference type="HOGENOM" id="CLU_793118_0_0_1"/>
<feature type="compositionally biased region" description="Basic and acidic residues" evidence="1">
    <location>
        <begin position="46"/>
        <end position="62"/>
    </location>
</feature>
<dbReference type="InterPro" id="IPR036865">
    <property type="entry name" value="CRAL-TRIO_dom_sf"/>
</dbReference>
<evidence type="ECO:0000259" key="2">
    <source>
        <dbReference type="Pfam" id="PF13716"/>
    </source>
</evidence>
<dbReference type="RefSeq" id="XP_005535636.1">
    <property type="nucleotide sequence ID" value="XM_005535579.1"/>
</dbReference>
<feature type="compositionally biased region" description="Polar residues" evidence="1">
    <location>
        <begin position="64"/>
        <end position="88"/>
    </location>
</feature>
<evidence type="ECO:0000313" key="3">
    <source>
        <dbReference type="EMBL" id="BAM79350.1"/>
    </source>
</evidence>
<keyword evidence="4" id="KW-1185">Reference proteome</keyword>
<reference evidence="3 4" key="2">
    <citation type="journal article" date="2007" name="BMC Biol.">
        <title>A 100%-complete sequence reveals unusually simple genomic features in the hot-spring red alga Cyanidioschyzon merolae.</title>
        <authorList>
            <person name="Nozaki H."/>
            <person name="Takano H."/>
            <person name="Misumi O."/>
            <person name="Terasawa K."/>
            <person name="Matsuzaki M."/>
            <person name="Maruyama S."/>
            <person name="Nishida K."/>
            <person name="Yagisawa F."/>
            <person name="Yoshida Y."/>
            <person name="Fujiwara T."/>
            <person name="Takio S."/>
            <person name="Tamura K."/>
            <person name="Chung S.J."/>
            <person name="Nakamura S."/>
            <person name="Kuroiwa H."/>
            <person name="Tanaka K."/>
            <person name="Sato N."/>
            <person name="Kuroiwa T."/>
        </authorList>
    </citation>
    <scope>NUCLEOTIDE SEQUENCE [LARGE SCALE GENOMIC DNA]</scope>
    <source>
        <strain evidence="3 4">10D</strain>
    </source>
</reference>
<dbReference type="OrthoDB" id="10445762at2759"/>
<dbReference type="Proteomes" id="UP000007014">
    <property type="component" value="Chromosome 5"/>
</dbReference>
<reference evidence="3 4" key="1">
    <citation type="journal article" date="2004" name="Nature">
        <title>Genome sequence of the ultrasmall unicellular red alga Cyanidioschyzon merolae 10D.</title>
        <authorList>
            <person name="Matsuzaki M."/>
            <person name="Misumi O."/>
            <person name="Shin-i T."/>
            <person name="Maruyama S."/>
            <person name="Takahara M."/>
            <person name="Miyagishima S."/>
            <person name="Mori T."/>
            <person name="Nishida K."/>
            <person name="Yagisawa F."/>
            <person name="Nishida K."/>
            <person name="Yoshida Y."/>
            <person name="Nishimura Y."/>
            <person name="Nakao S."/>
            <person name="Kobayashi T."/>
            <person name="Momoyama Y."/>
            <person name="Higashiyama T."/>
            <person name="Minoda A."/>
            <person name="Sano M."/>
            <person name="Nomoto H."/>
            <person name="Oishi K."/>
            <person name="Hayashi H."/>
            <person name="Ohta F."/>
            <person name="Nishizaka S."/>
            <person name="Haga S."/>
            <person name="Miura S."/>
            <person name="Morishita T."/>
            <person name="Kabeya Y."/>
            <person name="Terasawa K."/>
            <person name="Suzuki Y."/>
            <person name="Ishii Y."/>
            <person name="Asakawa S."/>
            <person name="Takano H."/>
            <person name="Ohta N."/>
            <person name="Kuroiwa H."/>
            <person name="Tanaka K."/>
            <person name="Shimizu N."/>
            <person name="Sugano S."/>
            <person name="Sato N."/>
            <person name="Nozaki H."/>
            <person name="Ogasawara N."/>
            <person name="Kohara Y."/>
            <person name="Kuroiwa T."/>
        </authorList>
    </citation>
    <scope>NUCLEOTIDE SEQUENCE [LARGE SCALE GENOMIC DNA]</scope>
    <source>
        <strain evidence="3 4">10D</strain>
    </source>
</reference>
<feature type="region of interest" description="Disordered" evidence="1">
    <location>
        <begin position="319"/>
        <end position="350"/>
    </location>
</feature>
<dbReference type="InterPro" id="IPR001251">
    <property type="entry name" value="CRAL-TRIO_dom"/>
</dbReference>
<name>M1V4G7_CYAM1</name>
<dbReference type="Pfam" id="PF13716">
    <property type="entry name" value="CRAL_TRIO_2"/>
    <property type="match status" value="1"/>
</dbReference>
<evidence type="ECO:0000313" key="4">
    <source>
        <dbReference type="Proteomes" id="UP000007014"/>
    </source>
</evidence>
<feature type="compositionally biased region" description="Polar residues" evidence="1">
    <location>
        <begin position="340"/>
        <end position="350"/>
    </location>
</feature>
<feature type="domain" description="CRAL-TRIO" evidence="2">
    <location>
        <begin position="150"/>
        <end position="245"/>
    </location>
</feature>
<dbReference type="EMBL" id="AP006487">
    <property type="protein sequence ID" value="BAM79350.1"/>
    <property type="molecule type" value="Genomic_DNA"/>
</dbReference>
<dbReference type="GeneID" id="16992893"/>